<keyword evidence="1" id="KW-1133">Transmembrane helix</keyword>
<dbReference type="EMBL" id="CP048222">
    <property type="protein sequence ID" value="QHT65398.1"/>
    <property type="molecule type" value="Genomic_DNA"/>
</dbReference>
<organism evidence="2 3">
    <name type="scientific">Rhodocytophaga rosea</name>
    <dbReference type="NCBI Taxonomy" id="2704465"/>
    <lineage>
        <taxon>Bacteria</taxon>
        <taxon>Pseudomonadati</taxon>
        <taxon>Bacteroidota</taxon>
        <taxon>Cytophagia</taxon>
        <taxon>Cytophagales</taxon>
        <taxon>Rhodocytophagaceae</taxon>
        <taxon>Rhodocytophaga</taxon>
    </lineage>
</organism>
<evidence type="ECO:0000256" key="1">
    <source>
        <dbReference type="SAM" id="Phobius"/>
    </source>
</evidence>
<feature type="transmembrane region" description="Helical" evidence="1">
    <location>
        <begin position="16"/>
        <end position="37"/>
    </location>
</feature>
<keyword evidence="3" id="KW-1185">Reference proteome</keyword>
<dbReference type="AlphaFoldDB" id="A0A6C0GBX9"/>
<proteinExistence type="predicted"/>
<gene>
    <name evidence="2" type="primary">traK</name>
    <name evidence="2" type="ORF">GXP67_01255</name>
</gene>
<dbReference type="InterPro" id="IPR022276">
    <property type="entry name" value="Conjug_transposon_TraK"/>
</dbReference>
<reference evidence="2 3" key="1">
    <citation type="submission" date="2020-01" db="EMBL/GenBank/DDBJ databases">
        <authorList>
            <person name="Kim M.K."/>
        </authorList>
    </citation>
    <scope>NUCLEOTIDE SEQUENCE [LARGE SCALE GENOMIC DNA]</scope>
    <source>
        <strain evidence="2 3">172606-1</strain>
    </source>
</reference>
<name>A0A6C0GBX9_9BACT</name>
<keyword evidence="1" id="KW-0472">Membrane</keyword>
<sequence length="204" mass="23351">MESLRNIDTAFQKLRLHALVTVLASVGFSIAVCWWAFDYANKASDRVYIINNGAATDAQASSVKANREAEAKHHIRYYHDLIFNISPDPRSIDYNAQRAWYLGDGSIKLPYEQNKENNFYNQLIGGNMRQEFREDSIRVNMKSMPYKAFIYGKVTITRASSRLTKTLVTSCELVDVNRSDNNSNGFLMQNFTILENKKLSSESR</sequence>
<dbReference type="RefSeq" id="WP_162441485.1">
    <property type="nucleotide sequence ID" value="NZ_CP048222.1"/>
</dbReference>
<dbReference type="KEGG" id="rhoz:GXP67_01255"/>
<dbReference type="NCBIfam" id="TIGR03781">
    <property type="entry name" value="Bac_Flav_CT_K"/>
    <property type="match status" value="1"/>
</dbReference>
<keyword evidence="1" id="KW-0812">Transmembrane</keyword>
<dbReference type="Proteomes" id="UP000480178">
    <property type="component" value="Chromosome"/>
</dbReference>
<evidence type="ECO:0000313" key="3">
    <source>
        <dbReference type="Proteomes" id="UP000480178"/>
    </source>
</evidence>
<evidence type="ECO:0000313" key="2">
    <source>
        <dbReference type="EMBL" id="QHT65398.1"/>
    </source>
</evidence>
<accession>A0A6C0GBX9</accession>
<protein>
    <submittedName>
        <fullName evidence="2">Conjugative transposon protein TraK</fullName>
    </submittedName>
</protein>